<keyword evidence="1" id="KW-0472">Membrane</keyword>
<keyword evidence="1" id="KW-0812">Transmembrane</keyword>
<proteinExistence type="predicted"/>
<dbReference type="AlphaFoldDB" id="A0A9X3ETU0"/>
<dbReference type="RefSeq" id="WP_267772599.1">
    <property type="nucleotide sequence ID" value="NZ_JAPNKE010000002.1"/>
</dbReference>
<protein>
    <submittedName>
        <fullName evidence="2">Uncharacterized protein</fullName>
    </submittedName>
</protein>
<name>A0A9X3ETU0_9BACT</name>
<evidence type="ECO:0000256" key="1">
    <source>
        <dbReference type="SAM" id="Phobius"/>
    </source>
</evidence>
<keyword evidence="1" id="KW-1133">Transmembrane helix</keyword>
<dbReference type="EMBL" id="JAPNKE010000002">
    <property type="protein sequence ID" value="MCY1009871.1"/>
    <property type="molecule type" value="Genomic_DNA"/>
</dbReference>
<dbReference type="Proteomes" id="UP001150924">
    <property type="component" value="Unassembled WGS sequence"/>
</dbReference>
<feature type="transmembrane region" description="Helical" evidence="1">
    <location>
        <begin position="58"/>
        <end position="76"/>
    </location>
</feature>
<evidence type="ECO:0000313" key="2">
    <source>
        <dbReference type="EMBL" id="MCY1009871.1"/>
    </source>
</evidence>
<comment type="caution">
    <text evidence="2">The sequence shown here is derived from an EMBL/GenBank/DDBJ whole genome shotgun (WGS) entry which is preliminary data.</text>
</comment>
<evidence type="ECO:0000313" key="3">
    <source>
        <dbReference type="Proteomes" id="UP001150924"/>
    </source>
</evidence>
<feature type="transmembrane region" description="Helical" evidence="1">
    <location>
        <begin position="20"/>
        <end position="38"/>
    </location>
</feature>
<gene>
    <name evidence="2" type="ORF">OV079_30785</name>
</gene>
<keyword evidence="3" id="KW-1185">Reference proteome</keyword>
<organism evidence="2 3">
    <name type="scientific">Nannocystis pusilla</name>
    <dbReference type="NCBI Taxonomy" id="889268"/>
    <lineage>
        <taxon>Bacteria</taxon>
        <taxon>Pseudomonadati</taxon>
        <taxon>Myxococcota</taxon>
        <taxon>Polyangia</taxon>
        <taxon>Nannocystales</taxon>
        <taxon>Nannocystaceae</taxon>
        <taxon>Nannocystis</taxon>
    </lineage>
</organism>
<sequence length="111" mass="11857">MRSDAQDGPRARVRAWLPDVALALGVFVALNVLGSVLAGPRFDVTGAWISLPGGTGSSVFKAMLAATLIARGLGPLRRGGCGGRRWCACWRSRRRRRGTLRCTSRCCWAGG</sequence>
<reference evidence="2" key="1">
    <citation type="submission" date="2022-11" db="EMBL/GenBank/DDBJ databases">
        <title>Minimal conservation of predation-associated metabolite biosynthetic gene clusters underscores biosynthetic potential of Myxococcota including descriptions for ten novel species: Archangium lansinium sp. nov., Myxococcus landrumus sp. nov., Nannocystis bai.</title>
        <authorList>
            <person name="Ahearne A."/>
            <person name="Stevens C."/>
            <person name="Phillips K."/>
        </authorList>
    </citation>
    <scope>NUCLEOTIDE SEQUENCE</scope>
    <source>
        <strain evidence="2">Na p29</strain>
    </source>
</reference>
<accession>A0A9X3ETU0</accession>